<feature type="region of interest" description="Disordered" evidence="2">
    <location>
        <begin position="272"/>
        <end position="295"/>
    </location>
</feature>
<evidence type="ECO:0000256" key="1">
    <source>
        <dbReference type="ARBA" id="ARBA00023118"/>
    </source>
</evidence>
<dbReference type="RefSeq" id="WP_011752979.1">
    <property type="nucleotide sequence ID" value="NC_008698.1"/>
</dbReference>
<feature type="compositionally biased region" description="Basic residues" evidence="2">
    <location>
        <begin position="276"/>
        <end position="289"/>
    </location>
</feature>
<dbReference type="PANTHER" id="PTHR39965">
    <property type="entry name" value="CRISPR SYSTEM CMR SUBUNIT CMR6"/>
    <property type="match status" value="1"/>
</dbReference>
<dbReference type="NCBIfam" id="TIGR01898">
    <property type="entry name" value="cas_TM1791_cmr6"/>
    <property type="match status" value="1"/>
</dbReference>
<accession>A1RZT4</accession>
<dbReference type="STRING" id="368408.Tpen_1317"/>
<dbReference type="GO" id="GO:0051607">
    <property type="term" value="P:defense response to virus"/>
    <property type="evidence" value="ECO:0007669"/>
    <property type="project" value="UniProtKB-KW"/>
</dbReference>
<dbReference type="Pfam" id="PF03787">
    <property type="entry name" value="RAMPs"/>
    <property type="match status" value="1"/>
</dbReference>
<dbReference type="OrthoDB" id="86328at2157"/>
<organism evidence="4 5">
    <name type="scientific">Thermofilum pendens (strain DSM 2475 / Hrk 5)</name>
    <dbReference type="NCBI Taxonomy" id="368408"/>
    <lineage>
        <taxon>Archaea</taxon>
        <taxon>Thermoproteota</taxon>
        <taxon>Thermoprotei</taxon>
        <taxon>Thermofilales</taxon>
        <taxon>Thermofilaceae</taxon>
        <taxon>Thermofilum</taxon>
    </lineage>
</organism>
<name>A1RZT4_THEPD</name>
<proteinExistence type="predicted"/>
<dbReference type="InterPro" id="IPR010172">
    <property type="entry name" value="CRISPR-assoc_prot_TM1791"/>
</dbReference>
<dbReference type="EnsemblBacteria" id="ABL78714">
    <property type="protein sequence ID" value="ABL78714"/>
    <property type="gene ID" value="Tpen_1317"/>
</dbReference>
<evidence type="ECO:0000313" key="5">
    <source>
        <dbReference type="Proteomes" id="UP000000641"/>
    </source>
</evidence>
<dbReference type="PANTHER" id="PTHR39965:SF1">
    <property type="entry name" value="CRISPR SYSTEM CMR SUBUNIT CMR6"/>
    <property type="match status" value="1"/>
</dbReference>
<dbReference type="InterPro" id="IPR005537">
    <property type="entry name" value="RAMP_III_fam"/>
</dbReference>
<evidence type="ECO:0000256" key="2">
    <source>
        <dbReference type="SAM" id="MobiDB-lite"/>
    </source>
</evidence>
<reference evidence="5" key="1">
    <citation type="journal article" date="2008" name="J. Bacteriol.">
        <title>Genome sequence of Thermofilum pendens reveals an exceptional loss of biosynthetic pathways without genome reduction.</title>
        <authorList>
            <person name="Anderson I."/>
            <person name="Rodriguez J."/>
            <person name="Susanti D."/>
            <person name="Porat I."/>
            <person name="Reich C."/>
            <person name="Ulrich L.E."/>
            <person name="Elkins J.G."/>
            <person name="Mavromatis K."/>
            <person name="Lykidis A."/>
            <person name="Kim E."/>
            <person name="Thompson L.S."/>
            <person name="Nolan M."/>
            <person name="Land M."/>
            <person name="Copeland A."/>
            <person name="Lapidus A."/>
            <person name="Lucas S."/>
            <person name="Detter C."/>
            <person name="Zhulin I.B."/>
            <person name="Olsen G.J."/>
            <person name="Whitman W."/>
            <person name="Mukhopadhyay B."/>
            <person name="Bristow J."/>
            <person name="Kyrpides N."/>
        </authorList>
    </citation>
    <scope>NUCLEOTIDE SEQUENCE [LARGE SCALE GENOMIC DNA]</scope>
    <source>
        <strain evidence="5">DSM 2475 / Hrk 5</strain>
    </source>
</reference>
<evidence type="ECO:0000313" key="4">
    <source>
        <dbReference type="EMBL" id="ABL78714.1"/>
    </source>
</evidence>
<keyword evidence="1" id="KW-0051">Antiviral defense</keyword>
<dbReference type="Proteomes" id="UP000000641">
    <property type="component" value="Chromosome"/>
</dbReference>
<dbReference type="HOGENOM" id="CLU_053305_3_0_2"/>
<evidence type="ECO:0000259" key="3">
    <source>
        <dbReference type="Pfam" id="PF03787"/>
    </source>
</evidence>
<dbReference type="GeneID" id="4601997"/>
<keyword evidence="5" id="KW-1185">Reference proteome</keyword>
<dbReference type="eggNOG" id="arCOG02661">
    <property type="taxonomic scope" value="Archaea"/>
</dbReference>
<feature type="domain" description="CRISPR type III-associated protein" evidence="3">
    <location>
        <begin position="90"/>
        <end position="260"/>
    </location>
</feature>
<sequence>MDLLGLVYGYVDELLKNPEAEKEELRRRLIERIVENYSRGRELDEKLRLSRERLESLAAGLALAGFHVFVVDAKLSTMGAVGVSHGVLRSVFEVGVSWDHVLDLPFIPGSSVKGAVRAVAERASRDDADVLFGRGGDSGWAGLLLFFDAYPVEAGDRLLEPDIVTPHYSRGGRPVRFEYEVEPVPVAHVSIAPGAVFRFVVAVEPGGGVLHEEVDRALANICGRLGVQGGGPASLLLGLLEYALASGVGARTSQGYGRFEVVSRSAVINGSEHRTPLRVKPARARRGRSTRPGAG</sequence>
<protein>
    <submittedName>
        <fullName evidence="4">CRISPR-associated RAMP protein, Cmr6 family</fullName>
    </submittedName>
</protein>
<gene>
    <name evidence="4" type="ordered locus">Tpen_1317</name>
</gene>
<dbReference type="EMBL" id="CP000505">
    <property type="protein sequence ID" value="ABL78714.1"/>
    <property type="molecule type" value="Genomic_DNA"/>
</dbReference>
<dbReference type="AlphaFoldDB" id="A1RZT4"/>
<dbReference type="KEGG" id="tpe:Tpen_1317"/>